<dbReference type="EMBL" id="JBHSXI010000023">
    <property type="protein sequence ID" value="MFC6890507.1"/>
    <property type="molecule type" value="Genomic_DNA"/>
</dbReference>
<comment type="caution">
    <text evidence="2">The sequence shown here is derived from an EMBL/GenBank/DDBJ whole genome shotgun (WGS) entry which is preliminary data.</text>
</comment>
<sequence length="41" mass="4168">MMTQIAAGSRFAGETGGGARITGNRLIPEPGAVTGIPREEP</sequence>
<evidence type="ECO:0000313" key="2">
    <source>
        <dbReference type="EMBL" id="MFC6890507.1"/>
    </source>
</evidence>
<feature type="region of interest" description="Disordered" evidence="1">
    <location>
        <begin position="1"/>
        <end position="41"/>
    </location>
</feature>
<keyword evidence="3" id="KW-1185">Reference proteome</keyword>
<accession>A0ABD5UM41</accession>
<evidence type="ECO:0000313" key="3">
    <source>
        <dbReference type="Proteomes" id="UP001596333"/>
    </source>
</evidence>
<gene>
    <name evidence="2" type="ORF">ACFQEY_16055</name>
</gene>
<dbReference type="AlphaFoldDB" id="A0ABD5UM41"/>
<organism evidence="2 3">
    <name type="scientific">Halorubrum trueperi</name>
    <dbReference type="NCBI Taxonomy" id="2004704"/>
    <lineage>
        <taxon>Archaea</taxon>
        <taxon>Methanobacteriati</taxon>
        <taxon>Methanobacteriota</taxon>
        <taxon>Stenosarchaea group</taxon>
        <taxon>Halobacteria</taxon>
        <taxon>Halobacteriales</taxon>
        <taxon>Haloferacaceae</taxon>
        <taxon>Halorubrum</taxon>
    </lineage>
</organism>
<proteinExistence type="predicted"/>
<dbReference type="Proteomes" id="UP001596333">
    <property type="component" value="Unassembled WGS sequence"/>
</dbReference>
<dbReference type="RefSeq" id="WP_379770521.1">
    <property type="nucleotide sequence ID" value="NZ_JBHSXI010000023.1"/>
</dbReference>
<reference evidence="2 3" key="1">
    <citation type="journal article" date="2019" name="Int. J. Syst. Evol. Microbiol.">
        <title>The Global Catalogue of Microorganisms (GCM) 10K type strain sequencing project: providing services to taxonomists for standard genome sequencing and annotation.</title>
        <authorList>
            <consortium name="The Broad Institute Genomics Platform"/>
            <consortium name="The Broad Institute Genome Sequencing Center for Infectious Disease"/>
            <person name="Wu L."/>
            <person name="Ma J."/>
        </authorList>
    </citation>
    <scope>NUCLEOTIDE SEQUENCE [LARGE SCALE GENOMIC DNA]</scope>
    <source>
        <strain evidence="2 3">Y73</strain>
    </source>
</reference>
<evidence type="ECO:0000256" key="1">
    <source>
        <dbReference type="SAM" id="MobiDB-lite"/>
    </source>
</evidence>
<name>A0ABD5UM41_9EURY</name>
<protein>
    <submittedName>
        <fullName evidence="2">Uncharacterized protein</fullName>
    </submittedName>
</protein>